<dbReference type="EMBL" id="APVH01000066">
    <property type="protein sequence ID" value="EPX75869.1"/>
    <property type="molecule type" value="Genomic_DNA"/>
</dbReference>
<dbReference type="Pfam" id="PF01968">
    <property type="entry name" value="Hydantoinase_A"/>
    <property type="match status" value="1"/>
</dbReference>
<accession>S9RPB4</accession>
<protein>
    <submittedName>
        <fullName evidence="4">N-methylhydantoinase A</fullName>
        <ecNumber evidence="4">3.5.2.14</ecNumber>
    </submittedName>
</protein>
<dbReference type="InterPro" id="IPR002821">
    <property type="entry name" value="Hydantoinase_A"/>
</dbReference>
<dbReference type="Pfam" id="PF19278">
    <property type="entry name" value="Hydant_A_C"/>
    <property type="match status" value="1"/>
</dbReference>
<evidence type="ECO:0000313" key="4">
    <source>
        <dbReference type="EMBL" id="EPX75869.1"/>
    </source>
</evidence>
<feature type="domain" description="Hydantoinase/oxoprolinase N-terminal" evidence="2">
    <location>
        <begin position="35"/>
        <end position="216"/>
    </location>
</feature>
<dbReference type="GO" id="GO:0017168">
    <property type="term" value="F:5-oxoprolinase (ATP-hydrolyzing) activity"/>
    <property type="evidence" value="ECO:0007669"/>
    <property type="project" value="TreeGrafter"/>
</dbReference>
<dbReference type="PANTHER" id="PTHR11365">
    <property type="entry name" value="5-OXOPROLINASE RELATED"/>
    <property type="match status" value="1"/>
</dbReference>
<dbReference type="STRING" id="1123237.Salmuc_03156"/>
<proteinExistence type="predicted"/>
<comment type="caution">
    <text evidence="4">The sequence shown here is derived from an EMBL/GenBank/DDBJ whole genome shotgun (WGS) entry which is preliminary data.</text>
</comment>
<keyword evidence="5" id="KW-1185">Reference proteome</keyword>
<dbReference type="Pfam" id="PF05378">
    <property type="entry name" value="Hydant_A_N"/>
    <property type="match status" value="1"/>
</dbReference>
<dbReference type="SUPFAM" id="SSF53067">
    <property type="entry name" value="Actin-like ATPase domain"/>
    <property type="match status" value="1"/>
</dbReference>
<dbReference type="InterPro" id="IPR008040">
    <property type="entry name" value="Hydant_A_N"/>
</dbReference>
<evidence type="ECO:0000313" key="5">
    <source>
        <dbReference type="Proteomes" id="UP000015347"/>
    </source>
</evidence>
<dbReference type="GO" id="GO:0005829">
    <property type="term" value="C:cytosol"/>
    <property type="evidence" value="ECO:0007669"/>
    <property type="project" value="TreeGrafter"/>
</dbReference>
<dbReference type="EC" id="3.5.2.14" evidence="4"/>
<organism evidence="4 5">
    <name type="scientific">Salipiger mucosus DSM 16094</name>
    <dbReference type="NCBI Taxonomy" id="1123237"/>
    <lineage>
        <taxon>Bacteria</taxon>
        <taxon>Pseudomonadati</taxon>
        <taxon>Pseudomonadota</taxon>
        <taxon>Alphaproteobacteria</taxon>
        <taxon>Rhodobacterales</taxon>
        <taxon>Roseobacteraceae</taxon>
        <taxon>Salipiger</taxon>
    </lineage>
</organism>
<evidence type="ECO:0000259" key="2">
    <source>
        <dbReference type="Pfam" id="PF05378"/>
    </source>
</evidence>
<gene>
    <name evidence="4" type="ORF">Salmuc_03156</name>
</gene>
<dbReference type="InterPro" id="IPR049517">
    <property type="entry name" value="ACX-like_C"/>
</dbReference>
<sequence>MAPLIAHHVAKNWSGDLNANDSNGPVDSVDTPRFRIGVDSGGTFTDVCVFDREAAEVFVWKVSSTPSDPSEGIVDGIRQSIDEVGKGVEVDRDDIYFGHGTTVGTNALLTGRGADTGMITTAGFRDVIEIRRQKRPELYNLQTEKPPVLASRDKRFEVTERILYDGTIMTDLDEESVRVAARQLKAEGVHAIAVCTLFSFIEPKHEKRIRDIVVEEYPEAFVSTSHEAAPEFREFERFTTTVVNAYLGPIMRSYLDRLVPRLEEIGISVKPHLTQSNGGVISCESAKEHPVRTVLSGPAAGVMAAQAVGRAISIGNLITFDMGGTSSDVSLIENGTPKLANHTDVHGYPLKVPMLDIHTVGAGGGSIAAVDNGILKVGPRSAGAAPGPVCYGLGNDEPTVTDANVVLGILNQEHFLDGRMPIDSQASHAAVERLAESLGIGKMEAAQGIIRVVIANMAKAIRVISVERGYDPRDYAMLAFGGAGPVHAARLAAELDIKRVIVPKNPGVMCALGLLQSDLRTDLSITRLSALSTETFAEIEAGFEQLDARAEEWCRMEEIPEDSRRTKRTIDLRYGGQGYEITVDWPEATGRDALVAGLRANFEAAHEQLYGYISSEEPIHVTTLRLEAVGHVPKAELKQYPMAAEGEVPVKVADRNVYFPEFDDFRTVPLYDRTTLRPDQTVPGPAIVEQMDSTTLILPDQAATVDPYLNLIIESTT</sequence>
<dbReference type="OrthoDB" id="9759608at2"/>
<dbReference type="PANTHER" id="PTHR11365:SF23">
    <property type="entry name" value="HYPOTHETICAL 5-OXOPROLINASE (EUROFUNG)-RELATED"/>
    <property type="match status" value="1"/>
</dbReference>
<dbReference type="GO" id="GO:0047423">
    <property type="term" value="F:N-methylhydantoinase (ATP-hydrolyzing) activity"/>
    <property type="evidence" value="ECO:0007669"/>
    <property type="project" value="UniProtKB-EC"/>
</dbReference>
<dbReference type="RefSeq" id="WP_021121008.1">
    <property type="nucleotide sequence ID" value="NZ_KE557287.1"/>
</dbReference>
<evidence type="ECO:0000259" key="3">
    <source>
        <dbReference type="Pfam" id="PF19278"/>
    </source>
</evidence>
<dbReference type="HOGENOM" id="CLU_002157_1_2_5"/>
<dbReference type="GO" id="GO:0006749">
    <property type="term" value="P:glutathione metabolic process"/>
    <property type="evidence" value="ECO:0007669"/>
    <property type="project" value="TreeGrafter"/>
</dbReference>
<dbReference type="Proteomes" id="UP000015347">
    <property type="component" value="Unassembled WGS sequence"/>
</dbReference>
<dbReference type="InterPro" id="IPR043129">
    <property type="entry name" value="ATPase_NBD"/>
</dbReference>
<evidence type="ECO:0000259" key="1">
    <source>
        <dbReference type="Pfam" id="PF01968"/>
    </source>
</evidence>
<name>S9RPB4_9RHOB</name>
<dbReference type="eggNOG" id="COG0145">
    <property type="taxonomic scope" value="Bacteria"/>
</dbReference>
<feature type="domain" description="Acetophenone carboxylase-like C-terminal" evidence="3">
    <location>
        <begin position="534"/>
        <end position="704"/>
    </location>
</feature>
<dbReference type="AlphaFoldDB" id="S9RPB4"/>
<keyword evidence="4" id="KW-0378">Hydrolase</keyword>
<reference evidence="5" key="1">
    <citation type="journal article" date="2014" name="Stand. Genomic Sci.">
        <title>Genome sequence of the exopolysaccharide-producing Salipiger mucosus type strain (DSM 16094(T)), a moderately halophilic member of the Roseobacter clade.</title>
        <authorList>
            <person name="Riedel T."/>
            <person name="Spring S."/>
            <person name="Fiebig A."/>
            <person name="Petersen J."/>
            <person name="Kyrpides N.C."/>
            <person name="Goker M."/>
            <person name="Klenk H.P."/>
        </authorList>
    </citation>
    <scope>NUCLEOTIDE SEQUENCE [LARGE SCALE GENOMIC DNA]</scope>
    <source>
        <strain evidence="5">DSM 16094</strain>
    </source>
</reference>
<feature type="domain" description="Hydantoinase A/oxoprolinase" evidence="1">
    <location>
        <begin position="237"/>
        <end position="522"/>
    </location>
</feature>
<dbReference type="InterPro" id="IPR045079">
    <property type="entry name" value="Oxoprolinase-like"/>
</dbReference>